<dbReference type="OrthoDB" id="9774039at2"/>
<protein>
    <submittedName>
        <fullName evidence="8">ABC transporter</fullName>
    </submittedName>
</protein>
<feature type="transmembrane region" description="Helical" evidence="6">
    <location>
        <begin position="181"/>
        <end position="201"/>
    </location>
</feature>
<keyword evidence="2" id="KW-1003">Cell membrane</keyword>
<dbReference type="EMBL" id="CP009761">
    <property type="protein sequence ID" value="AIZ36897.1"/>
    <property type="molecule type" value="Genomic_DNA"/>
</dbReference>
<dbReference type="PANTHER" id="PTHR30294:SF29">
    <property type="entry name" value="MULTIDRUG ABC TRANSPORTER PERMEASE YBHS-RELATED"/>
    <property type="match status" value="1"/>
</dbReference>
<keyword evidence="5 6" id="KW-0472">Membrane</keyword>
<dbReference type="InterPro" id="IPR013525">
    <property type="entry name" value="ABC2_TM"/>
</dbReference>
<feature type="transmembrane region" description="Helical" evidence="6">
    <location>
        <begin position="341"/>
        <end position="362"/>
    </location>
</feature>
<evidence type="ECO:0000256" key="4">
    <source>
        <dbReference type="ARBA" id="ARBA00022989"/>
    </source>
</evidence>
<dbReference type="Gene3D" id="3.40.1710.10">
    <property type="entry name" value="abc type-2 transporter like domain"/>
    <property type="match status" value="1"/>
</dbReference>
<dbReference type="RefSeq" id="WP_041954392.1">
    <property type="nucleotide sequence ID" value="NZ_CAUUFC010000032.1"/>
</dbReference>
<dbReference type="KEGG" id="pmic:NW74_05890"/>
<evidence type="ECO:0000259" key="7">
    <source>
        <dbReference type="Pfam" id="PF12698"/>
    </source>
</evidence>
<dbReference type="InterPro" id="IPR051449">
    <property type="entry name" value="ABC-2_transporter_component"/>
</dbReference>
<keyword evidence="3 6" id="KW-0812">Transmembrane</keyword>
<dbReference type="GO" id="GO:0005886">
    <property type="term" value="C:plasma membrane"/>
    <property type="evidence" value="ECO:0007669"/>
    <property type="project" value="UniProtKB-SubCell"/>
</dbReference>
<dbReference type="PANTHER" id="PTHR30294">
    <property type="entry name" value="MEMBRANE COMPONENT OF ABC TRANSPORTER YHHJ-RELATED"/>
    <property type="match status" value="1"/>
</dbReference>
<feature type="transmembrane region" description="Helical" evidence="6">
    <location>
        <begin position="227"/>
        <end position="246"/>
    </location>
</feature>
<evidence type="ECO:0000313" key="9">
    <source>
        <dbReference type="Proteomes" id="UP000031386"/>
    </source>
</evidence>
<feature type="transmembrane region" description="Helical" evidence="6">
    <location>
        <begin position="258"/>
        <end position="280"/>
    </location>
</feature>
<evidence type="ECO:0000256" key="1">
    <source>
        <dbReference type="ARBA" id="ARBA00004651"/>
    </source>
</evidence>
<organism evidence="8 9">
    <name type="scientific">Parvimonas micra</name>
    <dbReference type="NCBI Taxonomy" id="33033"/>
    <lineage>
        <taxon>Bacteria</taxon>
        <taxon>Bacillati</taxon>
        <taxon>Bacillota</taxon>
        <taxon>Tissierellia</taxon>
        <taxon>Tissierellales</taxon>
        <taxon>Peptoniphilaceae</taxon>
        <taxon>Parvimonas</taxon>
    </lineage>
</organism>
<evidence type="ECO:0000256" key="3">
    <source>
        <dbReference type="ARBA" id="ARBA00022692"/>
    </source>
</evidence>
<feature type="domain" description="ABC-2 type transporter transmembrane" evidence="7">
    <location>
        <begin position="17"/>
        <end position="360"/>
    </location>
</feature>
<dbReference type="GO" id="GO:0140359">
    <property type="term" value="F:ABC-type transporter activity"/>
    <property type="evidence" value="ECO:0007669"/>
    <property type="project" value="InterPro"/>
</dbReference>
<evidence type="ECO:0000256" key="5">
    <source>
        <dbReference type="ARBA" id="ARBA00023136"/>
    </source>
</evidence>
<keyword evidence="4 6" id="KW-1133">Transmembrane helix</keyword>
<dbReference type="Proteomes" id="UP000031386">
    <property type="component" value="Chromosome"/>
</dbReference>
<proteinExistence type="predicted"/>
<accession>A0A0B4S235</accession>
<reference evidence="8 9" key="1">
    <citation type="submission" date="2014-10" db="EMBL/GenBank/DDBJ databases">
        <title>Complete genome sequence of Parvimonas micra KCOM 1535 (= ChDC B708).</title>
        <authorList>
            <person name="Kook J.-K."/>
            <person name="Park S.-N."/>
            <person name="Lim Y.K."/>
            <person name="Roh H."/>
        </authorList>
    </citation>
    <scope>NUCLEOTIDE SEQUENCE [LARGE SCALE GENOMIC DNA]</scope>
    <source>
        <strain evidence="9">KCOM 1535 / ChDC B708</strain>
    </source>
</reference>
<evidence type="ECO:0000313" key="8">
    <source>
        <dbReference type="EMBL" id="AIZ36897.1"/>
    </source>
</evidence>
<dbReference type="AlphaFoldDB" id="A0A0B4S235"/>
<gene>
    <name evidence="8" type="ORF">NW74_05890</name>
</gene>
<dbReference type="STRING" id="33033.NW74_05890"/>
<comment type="subcellular location">
    <subcellularLocation>
        <location evidence="1">Cell membrane</location>
        <topology evidence="1">Multi-pass membrane protein</topology>
    </subcellularLocation>
</comment>
<keyword evidence="9" id="KW-1185">Reference proteome</keyword>
<evidence type="ECO:0000256" key="6">
    <source>
        <dbReference type="SAM" id="Phobius"/>
    </source>
</evidence>
<sequence length="371" mass="42804">MIFKNYMKIFIKNIKAVLFSFIIFMVMLIIFTSSKDNNVEFKPMKLDLMINDEDKSEESKALINYLKEKHNVKEEKITESEAKKQIVEDKIIAYMVINKDFKQNLLNNKKAISILAPTKTSYITFLKIDLKSYLNYTLSAINSNVDQQEVINTLKKEIDVKIIDTKLYNQEKGKEAFNTTFLILSYIVFMSIISIIINIDAEFKKESLLKRMALSPYSQKSQTLQQFLAQVIISILISSFYLAVSISRVNEEIPKTNLVYMSLAVFIFSFTAISLGQLLVSISKDVKVVNGVNSAFTLIMAFSSGVFLPMKFLPQGLINVSKFMPQYYFVKFLEEINFEKFLLFVASQVVFIVFYTLLGIFIKRYKLKEVA</sequence>
<evidence type="ECO:0000256" key="2">
    <source>
        <dbReference type="ARBA" id="ARBA00022475"/>
    </source>
</evidence>
<feature type="transmembrane region" description="Helical" evidence="6">
    <location>
        <begin position="292"/>
        <end position="310"/>
    </location>
</feature>
<feature type="transmembrane region" description="Helical" evidence="6">
    <location>
        <begin position="16"/>
        <end position="34"/>
    </location>
</feature>
<name>A0A0B4S235_9FIRM</name>
<dbReference type="Pfam" id="PF12698">
    <property type="entry name" value="ABC2_membrane_3"/>
    <property type="match status" value="1"/>
</dbReference>